<dbReference type="OrthoDB" id="9799090at2"/>
<dbReference type="AlphaFoldDB" id="A0A1G6NIC6"/>
<organism evidence="3 4">
    <name type="scientific">Williamwhitmania taraxaci</name>
    <dbReference type="NCBI Taxonomy" id="1640674"/>
    <lineage>
        <taxon>Bacteria</taxon>
        <taxon>Pseudomonadati</taxon>
        <taxon>Bacteroidota</taxon>
        <taxon>Bacteroidia</taxon>
        <taxon>Bacteroidales</taxon>
        <taxon>Williamwhitmaniaceae</taxon>
        <taxon>Williamwhitmania</taxon>
    </lineage>
</organism>
<evidence type="ECO:0000313" key="4">
    <source>
        <dbReference type="Proteomes" id="UP000199452"/>
    </source>
</evidence>
<feature type="transmembrane region" description="Helical" evidence="1">
    <location>
        <begin position="527"/>
        <end position="547"/>
    </location>
</feature>
<reference evidence="3 4" key="1">
    <citation type="submission" date="2016-09" db="EMBL/GenBank/DDBJ databases">
        <authorList>
            <person name="Capua I."/>
            <person name="De Benedictis P."/>
            <person name="Joannis T."/>
            <person name="Lombin L.H."/>
            <person name="Cattoli G."/>
        </authorList>
    </citation>
    <scope>NUCLEOTIDE SEQUENCE [LARGE SCALE GENOMIC DNA]</scope>
    <source>
        <strain evidence="3 4">A7P-90m</strain>
    </source>
</reference>
<feature type="transmembrane region" description="Helical" evidence="1">
    <location>
        <begin position="489"/>
        <end position="515"/>
    </location>
</feature>
<proteinExistence type="predicted"/>
<keyword evidence="1" id="KW-0812">Transmembrane</keyword>
<dbReference type="STRING" id="1640674.SAMN05216323_104314"/>
<dbReference type="EMBL" id="FMYP01000043">
    <property type="protein sequence ID" value="SDC67154.1"/>
    <property type="molecule type" value="Genomic_DNA"/>
</dbReference>
<dbReference type="Gene3D" id="1.10.287.70">
    <property type="match status" value="1"/>
</dbReference>
<feature type="domain" description="Potassium channel" evidence="2">
    <location>
        <begin position="525"/>
        <end position="579"/>
    </location>
</feature>
<accession>A0A1G6NIC6</accession>
<gene>
    <name evidence="3" type="ORF">SAMN05216323_104314</name>
</gene>
<protein>
    <submittedName>
        <fullName evidence="3">Ion channel</fullName>
    </submittedName>
</protein>
<sequence length="581" mass="65720">MLYSFHSIDHQLHNTPFFRSDGISFPYTVRVSFKDARGKVIHEKSYGYLTLAHIYDTIGQHDFLDIDDCFVDNISLTACRRYLLMAKNDRISIKGLSAKDAFFYSTLKVDFSLADFVGVANFEGATFVCEEVSFHQSSFSKTGAAFQNTVYKTGIVDFTRVNYVLGEANFKNAVFSEGVKNFQDSRFLDANANFVNVDFGDGDVSFINTHFYNSITDFKVATFGRGKVDFHFAKFKTGDVSFERVEFGYGRKDFRTVEFGTGKVTFNRCDFGDGDISFEGADSTGGRLLFRKSSFGQGEVCFDIFEGKEADIFFEQVSFEKGSVSFAGGLFQNLTLTSCLFSDRLDIRVAAAQAIDLSDSIVRDIVDFRPHDRMQCVGTLDITGLKLLGRIYLDWQQNNAKMLVYGQRETSFNDKADQFRILKENFNALGQYDDEDKAYVEYRRCEQKCKLHRQLKGSLSAKVIAYPRYLWKLLLYDLMGLYATRPSRVFVSMGAVYLLFSFLYMILISLGIGNINASGGHPDSLSIVSRSLYHSAITFFTIGYGDFYPSGPIRIVCGIEGFVGVFLMAYFTVAFVRKILR</sequence>
<dbReference type="Pfam" id="PF07885">
    <property type="entry name" value="Ion_trans_2"/>
    <property type="match status" value="1"/>
</dbReference>
<keyword evidence="4" id="KW-1185">Reference proteome</keyword>
<evidence type="ECO:0000313" key="3">
    <source>
        <dbReference type="EMBL" id="SDC67154.1"/>
    </source>
</evidence>
<dbReference type="Proteomes" id="UP000199452">
    <property type="component" value="Unassembled WGS sequence"/>
</dbReference>
<feature type="transmembrane region" description="Helical" evidence="1">
    <location>
        <begin position="553"/>
        <end position="576"/>
    </location>
</feature>
<dbReference type="InterPro" id="IPR013099">
    <property type="entry name" value="K_chnl_dom"/>
</dbReference>
<keyword evidence="1" id="KW-0472">Membrane</keyword>
<dbReference type="SUPFAM" id="SSF81324">
    <property type="entry name" value="Voltage-gated potassium channels"/>
    <property type="match status" value="1"/>
</dbReference>
<dbReference type="RefSeq" id="WP_092439116.1">
    <property type="nucleotide sequence ID" value="NZ_FMYP01000043.1"/>
</dbReference>
<name>A0A1G6NIC6_9BACT</name>
<evidence type="ECO:0000259" key="2">
    <source>
        <dbReference type="Pfam" id="PF07885"/>
    </source>
</evidence>
<evidence type="ECO:0000256" key="1">
    <source>
        <dbReference type="SAM" id="Phobius"/>
    </source>
</evidence>
<keyword evidence="1" id="KW-1133">Transmembrane helix</keyword>